<feature type="transmembrane region" description="Helical" evidence="1">
    <location>
        <begin position="204"/>
        <end position="226"/>
    </location>
</feature>
<feature type="transmembrane region" description="Helical" evidence="1">
    <location>
        <begin position="12"/>
        <end position="30"/>
    </location>
</feature>
<feature type="transmembrane region" description="Helical" evidence="1">
    <location>
        <begin position="270"/>
        <end position="291"/>
    </location>
</feature>
<dbReference type="AlphaFoldDB" id="G5S7F8"/>
<comment type="caution">
    <text evidence="3">The sequence shown here is derived from an EMBL/GenBank/DDBJ whole genome shotgun (WGS) entry which is preliminary data.</text>
</comment>
<evidence type="ECO:0000313" key="3">
    <source>
        <dbReference type="EMBL" id="EHD05995.1"/>
    </source>
</evidence>
<feature type="domain" description="Acyltransferase 3" evidence="2">
    <location>
        <begin position="9"/>
        <end position="344"/>
    </location>
</feature>
<keyword evidence="1" id="KW-0812">Transmembrane</keyword>
<feature type="transmembrane region" description="Helical" evidence="1">
    <location>
        <begin position="50"/>
        <end position="71"/>
    </location>
</feature>
<evidence type="ECO:0000313" key="4">
    <source>
        <dbReference type="Proteomes" id="UP000003536"/>
    </source>
</evidence>
<reference evidence="3 4" key="1">
    <citation type="journal article" date="2011" name="BMC Genomics">
        <title>Genome sequencing reveals diversification of virulence factor content and possible host adaptation in distinct subpopulations of Salmonella enterica.</title>
        <authorList>
            <person name="den Bakker H.C."/>
            <person name="Moreno Switt A.I."/>
            <person name="Govoni G."/>
            <person name="Cummings C.A."/>
            <person name="Ranieri M.L."/>
            <person name="Degoricija L."/>
            <person name="Hoelzer K."/>
            <person name="Rodriguez-Rivera L.D."/>
            <person name="Brown S."/>
            <person name="Bolchacova E."/>
            <person name="Furtado M.R."/>
            <person name="Wiedmann M."/>
        </authorList>
    </citation>
    <scope>NUCLEOTIDE SEQUENCE [LARGE SCALE GENOMIC DNA]</scope>
    <source>
        <strain evidence="3 4">A4-580</strain>
    </source>
</reference>
<protein>
    <submittedName>
        <fullName evidence="3">Exopolysaccharide production protein ExoZ</fullName>
    </submittedName>
</protein>
<dbReference type="InterPro" id="IPR002656">
    <property type="entry name" value="Acyl_transf_3_dom"/>
</dbReference>
<feature type="transmembrane region" description="Helical" evidence="1">
    <location>
        <begin position="172"/>
        <end position="192"/>
    </location>
</feature>
<dbReference type="Pfam" id="PF01757">
    <property type="entry name" value="Acyl_transf_3"/>
    <property type="match status" value="1"/>
</dbReference>
<feature type="transmembrane region" description="Helical" evidence="1">
    <location>
        <begin position="303"/>
        <end position="324"/>
    </location>
</feature>
<dbReference type="GO" id="GO:0016747">
    <property type="term" value="F:acyltransferase activity, transferring groups other than amino-acyl groups"/>
    <property type="evidence" value="ECO:0007669"/>
    <property type="project" value="InterPro"/>
</dbReference>
<feature type="transmembrane region" description="Helical" evidence="1">
    <location>
        <begin position="92"/>
        <end position="112"/>
    </location>
</feature>
<dbReference type="PANTHER" id="PTHR23028:SF131">
    <property type="entry name" value="BLR2367 PROTEIN"/>
    <property type="match status" value="1"/>
</dbReference>
<evidence type="ECO:0000259" key="2">
    <source>
        <dbReference type="Pfam" id="PF01757"/>
    </source>
</evidence>
<keyword evidence="1" id="KW-1133">Transmembrane helix</keyword>
<name>G5S7F8_SALET</name>
<dbReference type="EMBL" id="AFCX01000252">
    <property type="protein sequence ID" value="EHD05995.1"/>
    <property type="molecule type" value="Genomic_DNA"/>
</dbReference>
<feature type="transmembrane region" description="Helical" evidence="1">
    <location>
        <begin position="330"/>
        <end position="349"/>
    </location>
</feature>
<dbReference type="PATRIC" id="fig|913086.3.peg.598"/>
<dbReference type="GO" id="GO:0016020">
    <property type="term" value="C:membrane"/>
    <property type="evidence" value="ECO:0007669"/>
    <property type="project" value="TreeGrafter"/>
</dbReference>
<proteinExistence type="predicted"/>
<keyword evidence="1" id="KW-0472">Membrane</keyword>
<dbReference type="Proteomes" id="UP000003536">
    <property type="component" value="Unassembled WGS sequence"/>
</dbReference>
<feature type="transmembrane region" description="Helical" evidence="1">
    <location>
        <begin position="145"/>
        <end position="165"/>
    </location>
</feature>
<accession>G5S7F8</accession>
<sequence length="380" mass="42769">MDVMRSKLNSLQALRGIAALLVVLFHYRGFLNDGAKGNPTIWDKVFSPGIIGVDIFFIISGFIMVYTTWNYMRGKASLVRFLLNRVIRIIPLYYLCLVIAFLLEGAMSTFHYPDKVQNILSALTFTLYKTATPPLYIDDGGTYNIRWTLNYEIYFYLVFSLCLLVKHRVLALVTWGILVTSIIPVIAGYQPAINVQGYPFSSPYFGFLTNPLLLEFIIGVIVGWLYIKIKQNYPSRKIDLLSGISAIALLVYIVWGIYTDNIHALDRKSSLVLGLFVLVLTLGESLLLAFIPRFLTYVGNISFSLYLLHSAVGLAVVKRVGAFGDSDFKMIPSVLLAVGISILAAHFTHKYIEINLTQKIKNKLKQKNLLKNPLPYGSLQ</sequence>
<evidence type="ECO:0000256" key="1">
    <source>
        <dbReference type="SAM" id="Phobius"/>
    </source>
</evidence>
<feature type="transmembrane region" description="Helical" evidence="1">
    <location>
        <begin position="238"/>
        <end position="258"/>
    </location>
</feature>
<organism evidence="3 4">
    <name type="scientific">Salmonella enterica subsp. enterica serovar Wandsworth str. A4-580</name>
    <dbReference type="NCBI Taxonomy" id="913086"/>
    <lineage>
        <taxon>Bacteria</taxon>
        <taxon>Pseudomonadati</taxon>
        <taxon>Pseudomonadota</taxon>
        <taxon>Gammaproteobacteria</taxon>
        <taxon>Enterobacterales</taxon>
        <taxon>Enterobacteriaceae</taxon>
        <taxon>Salmonella</taxon>
    </lineage>
</organism>
<dbReference type="InterPro" id="IPR050879">
    <property type="entry name" value="Acyltransferase_3"/>
</dbReference>
<dbReference type="PANTHER" id="PTHR23028">
    <property type="entry name" value="ACETYLTRANSFERASE"/>
    <property type="match status" value="1"/>
</dbReference>
<gene>
    <name evidence="3" type="ORF">LTSEWAN_0755</name>
</gene>
<dbReference type="GO" id="GO:0000271">
    <property type="term" value="P:polysaccharide biosynthetic process"/>
    <property type="evidence" value="ECO:0007669"/>
    <property type="project" value="TreeGrafter"/>
</dbReference>